<dbReference type="GO" id="GO:0016829">
    <property type="term" value="F:lyase activity"/>
    <property type="evidence" value="ECO:0007669"/>
    <property type="project" value="UniProtKB-KW"/>
</dbReference>
<protein>
    <recommendedName>
        <fullName evidence="2">uroporphyrinogen-III C-methyltransferase</fullName>
        <ecNumber evidence="2">2.1.1.107</ecNumber>
    </recommendedName>
</protein>
<proteinExistence type="inferred from homology"/>
<reference evidence="15 16" key="1">
    <citation type="submission" date="2020-08" db="EMBL/GenBank/DDBJ databases">
        <title>Genomic Encyclopedia of Type Strains, Phase III (KMG-III): the genomes of soil and plant-associated and newly described type strains.</title>
        <authorList>
            <person name="Whitman W."/>
        </authorList>
    </citation>
    <scope>NUCLEOTIDE SEQUENCE [LARGE SCALE GENOMIC DNA]</scope>
    <source>
        <strain evidence="15 16">CECT 8571</strain>
    </source>
</reference>
<evidence type="ECO:0000313" key="15">
    <source>
        <dbReference type="EMBL" id="MBB3167701.1"/>
    </source>
</evidence>
<dbReference type="Gene3D" id="3.40.1010.10">
    <property type="entry name" value="Cobalt-precorrin-4 Transmethylase, Domain 1"/>
    <property type="match status" value="1"/>
</dbReference>
<dbReference type="EMBL" id="JACHXZ010000001">
    <property type="protein sequence ID" value="MBB3167701.1"/>
    <property type="molecule type" value="Genomic_DNA"/>
</dbReference>
<dbReference type="SUPFAM" id="SSF53790">
    <property type="entry name" value="Tetrapyrrole methylase"/>
    <property type="match status" value="1"/>
</dbReference>
<dbReference type="NCBIfam" id="NF004790">
    <property type="entry name" value="PRK06136.1"/>
    <property type="match status" value="1"/>
</dbReference>
<evidence type="ECO:0000256" key="10">
    <source>
        <dbReference type="ARBA" id="ARBA00023268"/>
    </source>
</evidence>
<comment type="similarity">
    <text evidence="1 13">Belongs to the precorrin methyltransferase family.</text>
</comment>
<dbReference type="NCBIfam" id="TIGR01469">
    <property type="entry name" value="cobA_cysG_Cterm"/>
    <property type="match status" value="1"/>
</dbReference>
<dbReference type="InterPro" id="IPR006366">
    <property type="entry name" value="CobA/CysG_C"/>
</dbReference>
<sequence>MSNREPIQIIAAIKPKQPAVAPRVDLVGAGPGDPELLTLKAINALHSADVIFYDRLVSAEIRATFPAGTAAIYVGKAKRRHSVPQENLNQLLVAAAQQGLRVCRLKGGDPFVFGRGGEEMLALKAAGIEVAVVPGITSGAGATAYAGIPLTHRGLTQGVTFVTAQGEQELRANWHSLASGGHTLVFYMGLTTASVIAESLQRAGLSGQTPAAIIERGCTEEQRIFCADLSEMPDLIPTHNIESPALIVVGDVVRLRDQLAWEAFQDSENARSKSQCTGLGELTAIGKISA</sequence>
<dbReference type="FunFam" id="3.40.1010.10:FF:000001">
    <property type="entry name" value="Siroheme synthase"/>
    <property type="match status" value="1"/>
</dbReference>
<keyword evidence="16" id="KW-1185">Reference proteome</keyword>
<evidence type="ECO:0000256" key="11">
    <source>
        <dbReference type="ARBA" id="ARBA00025705"/>
    </source>
</evidence>
<evidence type="ECO:0000259" key="14">
    <source>
        <dbReference type="Pfam" id="PF00590"/>
    </source>
</evidence>
<evidence type="ECO:0000256" key="9">
    <source>
        <dbReference type="ARBA" id="ARBA00023244"/>
    </source>
</evidence>
<evidence type="ECO:0000256" key="12">
    <source>
        <dbReference type="ARBA" id="ARBA00060548"/>
    </source>
</evidence>
<dbReference type="GO" id="GO:0032259">
    <property type="term" value="P:methylation"/>
    <property type="evidence" value="ECO:0007669"/>
    <property type="project" value="UniProtKB-KW"/>
</dbReference>
<dbReference type="Proteomes" id="UP000559987">
    <property type="component" value="Unassembled WGS sequence"/>
</dbReference>
<dbReference type="Gene3D" id="3.30.950.10">
    <property type="entry name" value="Methyltransferase, Cobalt-precorrin-4 Transmethylase, Domain 2"/>
    <property type="match status" value="1"/>
</dbReference>
<evidence type="ECO:0000256" key="2">
    <source>
        <dbReference type="ARBA" id="ARBA00012162"/>
    </source>
</evidence>
<keyword evidence="9" id="KW-0627">Porphyrin biosynthesis</keyword>
<dbReference type="GO" id="GO:0019354">
    <property type="term" value="P:siroheme biosynthetic process"/>
    <property type="evidence" value="ECO:0007669"/>
    <property type="project" value="UniProtKB-UniPathway"/>
</dbReference>
<evidence type="ECO:0000313" key="16">
    <source>
        <dbReference type="Proteomes" id="UP000559987"/>
    </source>
</evidence>
<evidence type="ECO:0000256" key="13">
    <source>
        <dbReference type="RuleBase" id="RU003960"/>
    </source>
</evidence>
<keyword evidence="5 13" id="KW-0808">Transferase</keyword>
<comment type="pathway">
    <text evidence="12">Cofactor biosynthesis; adenosylcobalamin biosynthesis; precorrin-2 from uroporphyrinogen III: step 1/1.</text>
</comment>
<gene>
    <name evidence="15" type="ORF">FHS30_000877</name>
</gene>
<dbReference type="InterPro" id="IPR014776">
    <property type="entry name" value="4pyrrole_Mease_sub2"/>
</dbReference>
<evidence type="ECO:0000256" key="4">
    <source>
        <dbReference type="ARBA" id="ARBA00022603"/>
    </source>
</evidence>
<dbReference type="GO" id="GO:0016491">
    <property type="term" value="F:oxidoreductase activity"/>
    <property type="evidence" value="ECO:0007669"/>
    <property type="project" value="UniProtKB-KW"/>
</dbReference>
<evidence type="ECO:0000256" key="3">
    <source>
        <dbReference type="ARBA" id="ARBA00022573"/>
    </source>
</evidence>
<feature type="domain" description="Tetrapyrrole methylase" evidence="14">
    <location>
        <begin position="26"/>
        <end position="232"/>
    </location>
</feature>
<dbReference type="InterPro" id="IPR050161">
    <property type="entry name" value="Siro_Cobalamin_biosynth"/>
</dbReference>
<dbReference type="AlphaFoldDB" id="A0A839ULQ7"/>
<dbReference type="UniPathway" id="UPA00262">
    <property type="reaction ID" value="UER00211"/>
</dbReference>
<keyword evidence="7" id="KW-0560">Oxidoreductase</keyword>
<dbReference type="RefSeq" id="WP_183908643.1">
    <property type="nucleotide sequence ID" value="NZ_JACHXZ010000001.1"/>
</dbReference>
<dbReference type="InterPro" id="IPR014777">
    <property type="entry name" value="4pyrrole_Mease_sub1"/>
</dbReference>
<dbReference type="InterPro" id="IPR003043">
    <property type="entry name" value="Uropor_MeTrfase_CS"/>
</dbReference>
<comment type="pathway">
    <text evidence="11">Porphyrin-containing compound metabolism; siroheme biosynthesis; precorrin-2 from uroporphyrinogen III: step 1/1.</text>
</comment>
<dbReference type="GO" id="GO:0004851">
    <property type="term" value="F:uroporphyrin-III C-methyltransferase activity"/>
    <property type="evidence" value="ECO:0007669"/>
    <property type="project" value="UniProtKB-EC"/>
</dbReference>
<dbReference type="PROSITE" id="PS00839">
    <property type="entry name" value="SUMT_1"/>
    <property type="match status" value="1"/>
</dbReference>
<dbReference type="EC" id="2.1.1.107" evidence="2"/>
<keyword evidence="3" id="KW-0169">Cobalamin biosynthesis</keyword>
<dbReference type="InterPro" id="IPR000878">
    <property type="entry name" value="4pyrrol_Mease"/>
</dbReference>
<keyword evidence="8" id="KW-0456">Lyase</keyword>
<dbReference type="CDD" id="cd11642">
    <property type="entry name" value="SUMT"/>
    <property type="match status" value="1"/>
</dbReference>
<evidence type="ECO:0000256" key="7">
    <source>
        <dbReference type="ARBA" id="ARBA00023002"/>
    </source>
</evidence>
<dbReference type="Pfam" id="PF00590">
    <property type="entry name" value="TP_methylase"/>
    <property type="match status" value="1"/>
</dbReference>
<dbReference type="PANTHER" id="PTHR45790:SF3">
    <property type="entry name" value="S-ADENOSYL-L-METHIONINE-DEPENDENT UROPORPHYRINOGEN III METHYLTRANSFERASE, CHLOROPLASTIC"/>
    <property type="match status" value="1"/>
</dbReference>
<dbReference type="GO" id="GO:0009236">
    <property type="term" value="P:cobalamin biosynthetic process"/>
    <property type="evidence" value="ECO:0007669"/>
    <property type="project" value="UniProtKB-KW"/>
</dbReference>
<evidence type="ECO:0000256" key="5">
    <source>
        <dbReference type="ARBA" id="ARBA00022679"/>
    </source>
</evidence>
<evidence type="ECO:0000256" key="6">
    <source>
        <dbReference type="ARBA" id="ARBA00022691"/>
    </source>
</evidence>
<dbReference type="InterPro" id="IPR035996">
    <property type="entry name" value="4pyrrol_Methylase_sf"/>
</dbReference>
<dbReference type="FunFam" id="3.30.950.10:FF:000001">
    <property type="entry name" value="Siroheme synthase"/>
    <property type="match status" value="1"/>
</dbReference>
<comment type="caution">
    <text evidence="15">The sequence shown here is derived from an EMBL/GenBank/DDBJ whole genome shotgun (WGS) entry which is preliminary data.</text>
</comment>
<evidence type="ECO:0000256" key="8">
    <source>
        <dbReference type="ARBA" id="ARBA00023239"/>
    </source>
</evidence>
<organism evidence="15 16">
    <name type="scientific">Simiduia aestuariiviva</name>
    <dbReference type="NCBI Taxonomy" id="1510459"/>
    <lineage>
        <taxon>Bacteria</taxon>
        <taxon>Pseudomonadati</taxon>
        <taxon>Pseudomonadota</taxon>
        <taxon>Gammaproteobacteria</taxon>
        <taxon>Cellvibrionales</taxon>
        <taxon>Cellvibrionaceae</taxon>
        <taxon>Simiduia</taxon>
    </lineage>
</organism>
<evidence type="ECO:0000256" key="1">
    <source>
        <dbReference type="ARBA" id="ARBA00005879"/>
    </source>
</evidence>
<keyword evidence="4 13" id="KW-0489">Methyltransferase</keyword>
<accession>A0A839ULQ7</accession>
<name>A0A839ULQ7_9GAMM</name>
<dbReference type="PROSITE" id="PS00840">
    <property type="entry name" value="SUMT_2"/>
    <property type="match status" value="1"/>
</dbReference>
<dbReference type="PANTHER" id="PTHR45790">
    <property type="entry name" value="SIROHEME SYNTHASE-RELATED"/>
    <property type="match status" value="1"/>
</dbReference>
<keyword evidence="10" id="KW-0511">Multifunctional enzyme</keyword>
<keyword evidence="6" id="KW-0949">S-adenosyl-L-methionine</keyword>